<dbReference type="Pfam" id="PF02643">
    <property type="entry name" value="DUF192"/>
    <property type="match status" value="1"/>
</dbReference>
<dbReference type="STRING" id="376730.SAMN04487906_1130"/>
<dbReference type="Proteomes" id="UP000018850">
    <property type="component" value="Unassembled WGS sequence"/>
</dbReference>
<evidence type="ECO:0000313" key="1">
    <source>
        <dbReference type="EMBL" id="ETN94965.1"/>
    </source>
</evidence>
<organism evidence="1 2">
    <name type="scientific">Zhouia amylolytica AD3</name>
    <dbReference type="NCBI Taxonomy" id="1286632"/>
    <lineage>
        <taxon>Bacteria</taxon>
        <taxon>Pseudomonadati</taxon>
        <taxon>Bacteroidota</taxon>
        <taxon>Flavobacteriia</taxon>
        <taxon>Flavobacteriales</taxon>
        <taxon>Flavobacteriaceae</taxon>
        <taxon>Zhouia</taxon>
    </lineage>
</organism>
<dbReference type="eggNOG" id="COG1430">
    <property type="taxonomic scope" value="Bacteria"/>
</dbReference>
<evidence type="ECO:0008006" key="3">
    <source>
        <dbReference type="Google" id="ProtNLM"/>
    </source>
</evidence>
<dbReference type="AlphaFoldDB" id="W2ULA8"/>
<reference evidence="1 2" key="2">
    <citation type="journal article" date="2016" name="Genome Announc.">
        <title>Draft Genome Sequence of Zhouia amylolytica AD3, Isolated from Tidal Flat Sediment.</title>
        <authorList>
            <person name="Jia B."/>
            <person name="Jin H.M."/>
            <person name="Lee H.J."/>
            <person name="Jeon C.O."/>
        </authorList>
    </citation>
    <scope>NUCLEOTIDE SEQUENCE [LARGE SCALE GENOMIC DNA]</scope>
    <source>
        <strain evidence="1 2">AD3</strain>
    </source>
</reference>
<accession>W2ULA8</accession>
<protein>
    <recommendedName>
        <fullName evidence="3">DUF192 domain-containing protein</fullName>
    </recommendedName>
</protein>
<sequence length="164" mass="18997">MNIRRTLYIVSASFLIGGITYQCKKAEDKKIISDEITFTKEGTLQIYDNDSLLVDNIDIEIAENEYERQTGLMYRQSMQEKQAMLFIFKDEEPRSFYMRNTLISLDIIYLNKDLKIVSIIKDAKPKDETSLPSKAPAQYVLEVNAGLVDQWGLKEGNHIKFTRD</sequence>
<dbReference type="EMBL" id="AYXY01000022">
    <property type="protein sequence ID" value="ETN94965.1"/>
    <property type="molecule type" value="Genomic_DNA"/>
</dbReference>
<dbReference type="RefSeq" id="WP_038266290.1">
    <property type="nucleotide sequence ID" value="NZ_AYXY01000022.1"/>
</dbReference>
<gene>
    <name evidence="1" type="ORF">P278_21230</name>
</gene>
<dbReference type="PANTHER" id="PTHR37953">
    <property type="entry name" value="UPF0127 PROTEIN MJ1496"/>
    <property type="match status" value="1"/>
</dbReference>
<evidence type="ECO:0000313" key="2">
    <source>
        <dbReference type="Proteomes" id="UP000018850"/>
    </source>
</evidence>
<comment type="caution">
    <text evidence="1">The sequence shown here is derived from an EMBL/GenBank/DDBJ whole genome shotgun (WGS) entry which is preliminary data.</text>
</comment>
<dbReference type="InterPro" id="IPR038695">
    <property type="entry name" value="Saro_0823-like_sf"/>
</dbReference>
<keyword evidence="2" id="KW-1185">Reference proteome</keyword>
<dbReference type="PANTHER" id="PTHR37953:SF1">
    <property type="entry name" value="UPF0127 PROTEIN MJ1496"/>
    <property type="match status" value="1"/>
</dbReference>
<dbReference type="InterPro" id="IPR003795">
    <property type="entry name" value="DUF192"/>
</dbReference>
<proteinExistence type="predicted"/>
<dbReference type="Gene3D" id="2.60.120.1140">
    <property type="entry name" value="Protein of unknown function DUF192"/>
    <property type="match status" value="1"/>
</dbReference>
<name>W2ULA8_9FLAO</name>
<dbReference type="PATRIC" id="fig|1286632.3.peg.2116"/>
<reference evidence="2" key="1">
    <citation type="submission" date="2013-11" db="EMBL/GenBank/DDBJ databases">
        <title>Draft genome sequence from a member of Zhouia, isolated tidal flat.</title>
        <authorList>
            <person name="Jin H."/>
            <person name="Jeon C.O."/>
        </authorList>
    </citation>
    <scope>NUCLEOTIDE SEQUENCE [LARGE SCALE GENOMIC DNA]</scope>
    <source>
        <strain evidence="2">AD3</strain>
    </source>
</reference>